<dbReference type="InterPro" id="IPR054015">
    <property type="entry name" value="ExsA-like_N"/>
</dbReference>
<evidence type="ECO:0000313" key="6">
    <source>
        <dbReference type="Proteomes" id="UP000254737"/>
    </source>
</evidence>
<reference evidence="5 6" key="1">
    <citation type="submission" date="2018-06" db="EMBL/GenBank/DDBJ databases">
        <authorList>
            <consortium name="Pathogen Informatics"/>
            <person name="Doyle S."/>
        </authorList>
    </citation>
    <scope>NUCLEOTIDE SEQUENCE [LARGE SCALE GENOMIC DNA]</scope>
    <source>
        <strain evidence="5 6">NCTC13456</strain>
    </source>
</reference>
<proteinExistence type="predicted"/>
<evidence type="ECO:0000256" key="3">
    <source>
        <dbReference type="ARBA" id="ARBA00023163"/>
    </source>
</evidence>
<gene>
    <name evidence="5" type="primary">soxS_2</name>
    <name evidence="5" type="ORF">NCTC13456_02539</name>
</gene>
<dbReference type="STRING" id="343874.GCA_000805695_02003"/>
<dbReference type="InterPro" id="IPR018060">
    <property type="entry name" value="HTH_AraC"/>
</dbReference>
<dbReference type="AlphaFoldDB" id="A0A376GFG4"/>
<dbReference type="EMBL" id="UFXS01000001">
    <property type="protein sequence ID" value="STD58911.1"/>
    <property type="molecule type" value="Genomic_DNA"/>
</dbReference>
<protein>
    <submittedName>
        <fullName evidence="5">Regulatory protein soxS</fullName>
    </submittedName>
</protein>
<dbReference type="PANTHER" id="PTHR43280:SF2">
    <property type="entry name" value="HTH-TYPE TRANSCRIPTIONAL REGULATOR EXSA"/>
    <property type="match status" value="1"/>
</dbReference>
<keyword evidence="1" id="KW-0805">Transcription regulation</keyword>
<keyword evidence="3" id="KW-0804">Transcription</keyword>
<dbReference type="Pfam" id="PF12833">
    <property type="entry name" value="HTH_18"/>
    <property type="match status" value="1"/>
</dbReference>
<evidence type="ECO:0000313" key="5">
    <source>
        <dbReference type="EMBL" id="STD58911.1"/>
    </source>
</evidence>
<dbReference type="RefSeq" id="WP_084106833.1">
    <property type="nucleotide sequence ID" value="NZ_JSYQ01000003.1"/>
</dbReference>
<dbReference type="PROSITE" id="PS01124">
    <property type="entry name" value="HTH_ARAC_FAMILY_2"/>
    <property type="match status" value="1"/>
</dbReference>
<dbReference type="InterPro" id="IPR009057">
    <property type="entry name" value="Homeodomain-like_sf"/>
</dbReference>
<dbReference type="Gene3D" id="1.10.10.60">
    <property type="entry name" value="Homeodomain-like"/>
    <property type="match status" value="2"/>
</dbReference>
<dbReference type="Pfam" id="PF22200">
    <property type="entry name" value="ExsA_N"/>
    <property type="match status" value="1"/>
</dbReference>
<dbReference type="GO" id="GO:0003700">
    <property type="term" value="F:DNA-binding transcription factor activity"/>
    <property type="evidence" value="ECO:0007669"/>
    <property type="project" value="InterPro"/>
</dbReference>
<dbReference type="PANTHER" id="PTHR43280">
    <property type="entry name" value="ARAC-FAMILY TRANSCRIPTIONAL REGULATOR"/>
    <property type="match status" value="1"/>
</dbReference>
<organism evidence="5 6">
    <name type="scientific">Empedobacter falsenii</name>
    <dbReference type="NCBI Taxonomy" id="343874"/>
    <lineage>
        <taxon>Bacteria</taxon>
        <taxon>Pseudomonadati</taxon>
        <taxon>Bacteroidota</taxon>
        <taxon>Flavobacteriia</taxon>
        <taxon>Flavobacteriales</taxon>
        <taxon>Weeksellaceae</taxon>
        <taxon>Empedobacter</taxon>
    </lineage>
</organism>
<feature type="domain" description="HTH araC/xylS-type" evidence="4">
    <location>
        <begin position="191"/>
        <end position="289"/>
    </location>
</feature>
<dbReference type="PROSITE" id="PS00041">
    <property type="entry name" value="HTH_ARAC_FAMILY_1"/>
    <property type="match status" value="1"/>
</dbReference>
<dbReference type="InterPro" id="IPR020449">
    <property type="entry name" value="Tscrpt_reg_AraC-type_HTH"/>
</dbReference>
<dbReference type="SUPFAM" id="SSF46689">
    <property type="entry name" value="Homeodomain-like"/>
    <property type="match status" value="2"/>
</dbReference>
<dbReference type="OrthoDB" id="4480133at2"/>
<accession>A0A376GFG4</accession>
<dbReference type="GO" id="GO:0043565">
    <property type="term" value="F:sequence-specific DNA binding"/>
    <property type="evidence" value="ECO:0007669"/>
    <property type="project" value="InterPro"/>
</dbReference>
<evidence type="ECO:0000256" key="1">
    <source>
        <dbReference type="ARBA" id="ARBA00023015"/>
    </source>
</evidence>
<sequence length="290" mass="32828">MENANKIIKISTTPLDENSSKVRLDFDGYSVMEQCSNTAQHGSFFLEEHSLFFLLDGSLKLTHGKDVFDLKKNEMILFKKATFLKFEKSANGGPTYDCIIVSIKDAVLKSFLTSSDMKPIAKPDAEANPVIFPMPECQIHFAQSIKMYLSGTYPVQEGQIHIKMMEMLYNIAIGSQPMYAQLLQFDQPVRVDIQSVIEANYTSPASLQELAYLSGRSLSAFKRDFQNIFNMPPAQLIREKRLAKAKDLLETTAMSISDICYTIGFENVSHFSRIFKDLYGISPSSYRHHL</sequence>
<dbReference type="SMART" id="SM00342">
    <property type="entry name" value="HTH_ARAC"/>
    <property type="match status" value="1"/>
</dbReference>
<name>A0A376GFG4_9FLAO</name>
<dbReference type="PRINTS" id="PR00032">
    <property type="entry name" value="HTHARAC"/>
</dbReference>
<keyword evidence="2" id="KW-0238">DNA-binding</keyword>
<dbReference type="Proteomes" id="UP000254737">
    <property type="component" value="Unassembled WGS sequence"/>
</dbReference>
<evidence type="ECO:0000259" key="4">
    <source>
        <dbReference type="PROSITE" id="PS01124"/>
    </source>
</evidence>
<dbReference type="InterPro" id="IPR018062">
    <property type="entry name" value="HTH_AraC-typ_CS"/>
</dbReference>
<evidence type="ECO:0000256" key="2">
    <source>
        <dbReference type="ARBA" id="ARBA00023125"/>
    </source>
</evidence>